<evidence type="ECO:0000256" key="1">
    <source>
        <dbReference type="SAM" id="MobiDB-lite"/>
    </source>
</evidence>
<name>A0A7R9BYQ5_9CRUS</name>
<sequence>MTGVWSPATSYHSTAPTTSSTTTMTWQPSVSGVRTPPTSTVSPFAMKVRLPTAANAGGGGGGAGGTVSPALMSGGQVTASVSKCMSGTTTSTTTTTNPSTISGTTMNKLPLPPVTSHAYTSTISRPSSVPGIGSSVGTSPRRIIYHDDSSIKDTEYLMRCAFTTSGVEVKCIPLSFLCSYLRNPETVFARGRLESSDRPLSREKHTINFQLQQGKRKELTRVSRGEESSWRQCDAGAFQKRRCEDGEMRARQTKERNRRYKITELGVREVLGFNYGIVLP</sequence>
<keyword evidence="3" id="KW-1185">Reference proteome</keyword>
<dbReference type="EMBL" id="OA888701">
    <property type="protein sequence ID" value="CAD7284001.1"/>
    <property type="molecule type" value="Genomic_DNA"/>
</dbReference>
<evidence type="ECO:0000313" key="3">
    <source>
        <dbReference type="Proteomes" id="UP000678499"/>
    </source>
</evidence>
<organism evidence="2">
    <name type="scientific">Notodromas monacha</name>
    <dbReference type="NCBI Taxonomy" id="399045"/>
    <lineage>
        <taxon>Eukaryota</taxon>
        <taxon>Metazoa</taxon>
        <taxon>Ecdysozoa</taxon>
        <taxon>Arthropoda</taxon>
        <taxon>Crustacea</taxon>
        <taxon>Oligostraca</taxon>
        <taxon>Ostracoda</taxon>
        <taxon>Podocopa</taxon>
        <taxon>Podocopida</taxon>
        <taxon>Cypridocopina</taxon>
        <taxon>Cypridoidea</taxon>
        <taxon>Cyprididae</taxon>
        <taxon>Notodromas</taxon>
    </lineage>
</organism>
<reference evidence="2" key="1">
    <citation type="submission" date="2020-11" db="EMBL/GenBank/DDBJ databases">
        <authorList>
            <person name="Tran Van P."/>
        </authorList>
    </citation>
    <scope>NUCLEOTIDE SEQUENCE</scope>
</reference>
<dbReference type="EMBL" id="CAJPEX010006664">
    <property type="protein sequence ID" value="CAG0924153.1"/>
    <property type="molecule type" value="Genomic_DNA"/>
</dbReference>
<accession>A0A7R9BYQ5</accession>
<feature type="non-terminal residue" evidence="2">
    <location>
        <position position="280"/>
    </location>
</feature>
<gene>
    <name evidence="2" type="ORF">NMOB1V02_LOCUS11609</name>
</gene>
<evidence type="ECO:0000313" key="2">
    <source>
        <dbReference type="EMBL" id="CAD7284001.1"/>
    </source>
</evidence>
<feature type="region of interest" description="Disordered" evidence="1">
    <location>
        <begin position="86"/>
        <end position="112"/>
    </location>
</feature>
<feature type="compositionally biased region" description="Low complexity" evidence="1">
    <location>
        <begin position="86"/>
        <end position="105"/>
    </location>
</feature>
<feature type="compositionally biased region" description="Low complexity" evidence="1">
    <location>
        <begin position="1"/>
        <end position="25"/>
    </location>
</feature>
<protein>
    <submittedName>
        <fullName evidence="2">Uncharacterized protein</fullName>
    </submittedName>
</protein>
<dbReference type="Proteomes" id="UP000678499">
    <property type="component" value="Unassembled WGS sequence"/>
</dbReference>
<proteinExistence type="predicted"/>
<dbReference type="AlphaFoldDB" id="A0A7R9BYQ5"/>
<feature type="region of interest" description="Disordered" evidence="1">
    <location>
        <begin position="1"/>
        <end position="40"/>
    </location>
</feature>
<feature type="compositionally biased region" description="Polar residues" evidence="1">
    <location>
        <begin position="26"/>
        <end position="40"/>
    </location>
</feature>